<proteinExistence type="inferred from homology"/>
<evidence type="ECO:0000256" key="4">
    <source>
        <dbReference type="ARBA" id="ARBA00022496"/>
    </source>
</evidence>
<keyword evidence="6" id="KW-0408">Iron</keyword>
<evidence type="ECO:0000256" key="11">
    <source>
        <dbReference type="PROSITE-ProRule" id="PRU01360"/>
    </source>
</evidence>
<keyword evidence="2 11" id="KW-0813">Transport</keyword>
<dbReference type="Pfam" id="PF00593">
    <property type="entry name" value="TonB_dep_Rec_b-barrel"/>
    <property type="match status" value="1"/>
</dbReference>
<gene>
    <name evidence="16" type="ORF">FH603_1227</name>
</gene>
<dbReference type="InterPro" id="IPR037066">
    <property type="entry name" value="Plug_dom_sf"/>
</dbReference>
<keyword evidence="7" id="KW-0406">Ion transport</keyword>
<accession>A0ABR6W3Q3</accession>
<evidence type="ECO:0000259" key="15">
    <source>
        <dbReference type="Pfam" id="PF07715"/>
    </source>
</evidence>
<dbReference type="InterPro" id="IPR000531">
    <property type="entry name" value="Beta-barrel_TonB"/>
</dbReference>
<dbReference type="SUPFAM" id="SSF56935">
    <property type="entry name" value="Porins"/>
    <property type="match status" value="1"/>
</dbReference>
<keyword evidence="10 11" id="KW-0998">Cell outer membrane</keyword>
<keyword evidence="8 12" id="KW-0798">TonB box</keyword>
<evidence type="ECO:0000256" key="7">
    <source>
        <dbReference type="ARBA" id="ARBA00023065"/>
    </source>
</evidence>
<protein>
    <submittedName>
        <fullName evidence="16">TonB-linked SusC/RagA family outer membrane protein</fullName>
    </submittedName>
</protein>
<keyword evidence="13" id="KW-0732">Signal</keyword>
<dbReference type="PROSITE" id="PS52016">
    <property type="entry name" value="TONB_DEPENDENT_REC_3"/>
    <property type="match status" value="1"/>
</dbReference>
<dbReference type="Gene3D" id="2.40.170.20">
    <property type="entry name" value="TonB-dependent receptor, beta-barrel domain"/>
    <property type="match status" value="1"/>
</dbReference>
<evidence type="ECO:0000256" key="13">
    <source>
        <dbReference type="SAM" id="SignalP"/>
    </source>
</evidence>
<evidence type="ECO:0000256" key="8">
    <source>
        <dbReference type="ARBA" id="ARBA00023077"/>
    </source>
</evidence>
<evidence type="ECO:0000259" key="14">
    <source>
        <dbReference type="Pfam" id="PF00593"/>
    </source>
</evidence>
<keyword evidence="4" id="KW-0410">Iron transport</keyword>
<evidence type="ECO:0000256" key="6">
    <source>
        <dbReference type="ARBA" id="ARBA00023004"/>
    </source>
</evidence>
<dbReference type="InterPro" id="IPR023997">
    <property type="entry name" value="TonB-dep_OMP_SusC/RagA_CS"/>
</dbReference>
<dbReference type="InterPro" id="IPR008969">
    <property type="entry name" value="CarboxyPept-like_regulatory"/>
</dbReference>
<name>A0ABR6W3Q3_9BACT</name>
<evidence type="ECO:0000256" key="10">
    <source>
        <dbReference type="ARBA" id="ARBA00023237"/>
    </source>
</evidence>
<dbReference type="InterPro" id="IPR023996">
    <property type="entry name" value="TonB-dep_OMP_SusC/RagA"/>
</dbReference>
<dbReference type="Gene3D" id="2.60.40.1120">
    <property type="entry name" value="Carboxypeptidase-like, regulatory domain"/>
    <property type="match status" value="1"/>
</dbReference>
<dbReference type="Gene3D" id="2.170.130.10">
    <property type="entry name" value="TonB-dependent receptor, plug domain"/>
    <property type="match status" value="1"/>
</dbReference>
<evidence type="ECO:0000256" key="3">
    <source>
        <dbReference type="ARBA" id="ARBA00022452"/>
    </source>
</evidence>
<dbReference type="Pfam" id="PF13715">
    <property type="entry name" value="CarbopepD_reg_2"/>
    <property type="match status" value="1"/>
</dbReference>
<sequence>MMKSLLTSLLFIGLSCSCAWAQGRRITGTVTADEATDGFAGATIVVKGTTIGTVTDVKGEYSLNVPASGTTLVISAVGMQTIEEAIGGKTTINVILKTDTKQLSEVIITALGLKEERDKFASSVSTVSGKNIARSGETSLLTGLSGKASGVVITRNGGDPGAGAYIQIRGQNTINGNAQPLFIVDGIPISNSSDNNGAAAGNSIVQQSRVNDINPDDIESMEVLKGASAAALWGTRAANGVIVITTKKGKDTKGKVNITFKSTVSFDEVNKNHKLQTNYGQGTGGLYQQGSRNTFGDLISGRAGGADAYITDPAAAGYQGFVTFPDGTKRYAIAPGTAANPHGGKNAQDTYDHTKDVFQTGHFTDNSINFSGGNARSNFLLSYSNLNQDGVVKQFSTYQRNTVRFNAASQFTEWFRASANVGYTKSYSSRVQQGDNLDGIILGGFRTPGDFNNDYYTGIYTNKTGQTFNDAHVSFRNPLGVDQNTIYANPIWNINNNRNTTDVDRITGTAELGITPTSWLSITARTGLDNFTDYRLERFARNSGSYGTGLLSKNWITEKQFNTDVFANANHTFSNNFSGSVLVGVNYNSRRKEYISDQITNLIVPNAPDILTNALNSNSSISNYNSLIRTYAYYGQAEVQAYDMLFLTLTGRTESASTFGSKTNSSFFFPSAALAWQFTKLKGLQDNPVLSFGKLRLTWGQVGIQPQPYQNFTTFSPASYGDSYAGGLKSASALYGGGYVRSTTAGNDFLRPERKTETEIGVDLRFFNNRVNFSATAYDNSTDDVILSLNVPNETGYTVRNVNAAKLSNKGLEFEAGADVLTLGYFKWNLSANFSLNRNKVVSLAGAAAQTLPDSYQQNASLIEGQPFGIFYSTDFLKDESGKYQLDANGFPQGGTGNEIIGDPNPTWRGGLGSTFSYKGLSLAVLFDRVAGNDFYNGTRGALYSFGVHADQGGTAIAPAGGIKDVTGKTIAAGTAFQGQIKDFGAGPVALNQAWYQGRGTSFNSASYKQFIEDGSATRLREITLTYSLRSEGFRRITHLSNVDFSLTGRNILLWTKYTGTDPEVNITGAGLSRGQDWFTNPNTKSLLFSLRITY</sequence>
<evidence type="ECO:0000313" key="16">
    <source>
        <dbReference type="EMBL" id="MBC3790736.1"/>
    </source>
</evidence>
<dbReference type="EMBL" id="VFIA01000005">
    <property type="protein sequence ID" value="MBC3790736.1"/>
    <property type="molecule type" value="Genomic_DNA"/>
</dbReference>
<reference evidence="16 17" key="1">
    <citation type="submission" date="2019-06" db="EMBL/GenBank/DDBJ databases">
        <title>Spirosoma utsteinense sp. nov. isolated from Antarctic ice-free soils.</title>
        <authorList>
            <person name="Tahon G."/>
        </authorList>
    </citation>
    <scope>NUCLEOTIDE SEQUENCE [LARGE SCALE GENOMIC DNA]</scope>
    <source>
        <strain evidence="16 17">LMG 31447</strain>
    </source>
</reference>
<dbReference type="Proteomes" id="UP000700732">
    <property type="component" value="Unassembled WGS sequence"/>
</dbReference>
<dbReference type="NCBIfam" id="TIGR04056">
    <property type="entry name" value="OMP_RagA_SusC"/>
    <property type="match status" value="1"/>
</dbReference>
<evidence type="ECO:0000256" key="1">
    <source>
        <dbReference type="ARBA" id="ARBA00004571"/>
    </source>
</evidence>
<comment type="similarity">
    <text evidence="11 12">Belongs to the TonB-dependent receptor family.</text>
</comment>
<dbReference type="RefSeq" id="WP_235985393.1">
    <property type="nucleotide sequence ID" value="NZ_VFIA01000005.1"/>
</dbReference>
<evidence type="ECO:0000256" key="2">
    <source>
        <dbReference type="ARBA" id="ARBA00022448"/>
    </source>
</evidence>
<evidence type="ECO:0000256" key="12">
    <source>
        <dbReference type="RuleBase" id="RU003357"/>
    </source>
</evidence>
<evidence type="ECO:0000313" key="17">
    <source>
        <dbReference type="Proteomes" id="UP000700732"/>
    </source>
</evidence>
<dbReference type="InterPro" id="IPR036942">
    <property type="entry name" value="Beta-barrel_TonB_sf"/>
</dbReference>
<feature type="domain" description="TonB-dependent receptor-like beta-barrel" evidence="14">
    <location>
        <begin position="450"/>
        <end position="916"/>
    </location>
</feature>
<comment type="caution">
    <text evidence="16">The sequence shown here is derived from an EMBL/GenBank/DDBJ whole genome shotgun (WGS) entry which is preliminary data.</text>
</comment>
<keyword evidence="3 11" id="KW-1134">Transmembrane beta strand</keyword>
<feature type="signal peptide" evidence="13">
    <location>
        <begin position="1"/>
        <end position="21"/>
    </location>
</feature>
<keyword evidence="5 11" id="KW-0812">Transmembrane</keyword>
<dbReference type="Pfam" id="PF07715">
    <property type="entry name" value="Plug"/>
    <property type="match status" value="1"/>
</dbReference>
<keyword evidence="17" id="KW-1185">Reference proteome</keyword>
<dbReference type="InterPro" id="IPR012910">
    <property type="entry name" value="Plug_dom"/>
</dbReference>
<organism evidence="16 17">
    <name type="scientific">Spirosoma utsteinense</name>
    <dbReference type="NCBI Taxonomy" id="2585773"/>
    <lineage>
        <taxon>Bacteria</taxon>
        <taxon>Pseudomonadati</taxon>
        <taxon>Bacteroidota</taxon>
        <taxon>Cytophagia</taxon>
        <taxon>Cytophagales</taxon>
        <taxon>Cytophagaceae</taxon>
        <taxon>Spirosoma</taxon>
    </lineage>
</organism>
<dbReference type="SUPFAM" id="SSF49464">
    <property type="entry name" value="Carboxypeptidase regulatory domain-like"/>
    <property type="match status" value="1"/>
</dbReference>
<evidence type="ECO:0000256" key="5">
    <source>
        <dbReference type="ARBA" id="ARBA00022692"/>
    </source>
</evidence>
<evidence type="ECO:0000256" key="9">
    <source>
        <dbReference type="ARBA" id="ARBA00023136"/>
    </source>
</evidence>
<dbReference type="NCBIfam" id="TIGR04057">
    <property type="entry name" value="SusC_RagA_signa"/>
    <property type="match status" value="1"/>
</dbReference>
<comment type="subcellular location">
    <subcellularLocation>
        <location evidence="1 11">Cell outer membrane</location>
        <topology evidence="1 11">Multi-pass membrane protein</topology>
    </subcellularLocation>
</comment>
<feature type="domain" description="TonB-dependent receptor plug" evidence="15">
    <location>
        <begin position="119"/>
        <end position="241"/>
    </location>
</feature>
<feature type="chain" id="PRO_5046146796" evidence="13">
    <location>
        <begin position="22"/>
        <end position="1095"/>
    </location>
</feature>
<dbReference type="InterPro" id="IPR039426">
    <property type="entry name" value="TonB-dep_rcpt-like"/>
</dbReference>
<keyword evidence="9 11" id="KW-0472">Membrane</keyword>
<dbReference type="PANTHER" id="PTHR32552:SF81">
    <property type="entry name" value="TONB-DEPENDENT OUTER MEMBRANE RECEPTOR"/>
    <property type="match status" value="1"/>
</dbReference>
<dbReference type="PROSITE" id="PS51257">
    <property type="entry name" value="PROKAR_LIPOPROTEIN"/>
    <property type="match status" value="1"/>
</dbReference>
<dbReference type="PANTHER" id="PTHR32552">
    <property type="entry name" value="FERRICHROME IRON RECEPTOR-RELATED"/>
    <property type="match status" value="1"/>
</dbReference>